<evidence type="ECO:0000313" key="3">
    <source>
        <dbReference type="Proteomes" id="UP000291758"/>
    </source>
</evidence>
<dbReference type="CDD" id="cd04333">
    <property type="entry name" value="ProX_deacylase"/>
    <property type="match status" value="1"/>
</dbReference>
<dbReference type="GO" id="GO:0002161">
    <property type="term" value="F:aminoacyl-tRNA deacylase activity"/>
    <property type="evidence" value="ECO:0007669"/>
    <property type="project" value="InterPro"/>
</dbReference>
<sequence length="163" mass="16838">MSLDLARTHLARFGLDDRIIVTDASSATVDLAAAALGVEPARIAKTLSFRGPEPGTAILVVLAGDARTHNAAFKAAFGVKARMLGGDEVEQLTGHAPGGVCPFGNPPAATVYLDESLRRFETVFPACGTATSAVELTPEELAEVTGHHGWVAVGQVPQPAPEA</sequence>
<dbReference type="InterPro" id="IPR036754">
    <property type="entry name" value="YbaK/aa-tRNA-synt-asso_dom_sf"/>
</dbReference>
<dbReference type="Gene3D" id="3.90.960.10">
    <property type="entry name" value="YbaK/aminoacyl-tRNA synthetase-associated domain"/>
    <property type="match status" value="1"/>
</dbReference>
<dbReference type="Pfam" id="PF04073">
    <property type="entry name" value="tRNA_edit"/>
    <property type="match status" value="1"/>
</dbReference>
<dbReference type="SUPFAM" id="SSF55826">
    <property type="entry name" value="YbaK/ProRS associated domain"/>
    <property type="match status" value="1"/>
</dbReference>
<dbReference type="PANTHER" id="PTHR30411">
    <property type="entry name" value="CYTOPLASMIC PROTEIN"/>
    <property type="match status" value="1"/>
</dbReference>
<dbReference type="InterPro" id="IPR007214">
    <property type="entry name" value="YbaK/aa-tRNA-synth-assoc-dom"/>
</dbReference>
<dbReference type="PANTHER" id="PTHR30411:SF1">
    <property type="entry name" value="CYTOPLASMIC PROTEIN"/>
    <property type="match status" value="1"/>
</dbReference>
<dbReference type="Proteomes" id="UP000291758">
    <property type="component" value="Chromosome"/>
</dbReference>
<keyword evidence="3" id="KW-1185">Reference proteome</keyword>
<name>A0A4P6EQM7_9MICO</name>
<dbReference type="EMBL" id="CP035495">
    <property type="protein sequence ID" value="QAY62607.1"/>
    <property type="molecule type" value="Genomic_DNA"/>
</dbReference>
<organism evidence="2 3">
    <name type="scientific">Xylanimonas allomyrinae</name>
    <dbReference type="NCBI Taxonomy" id="2509459"/>
    <lineage>
        <taxon>Bacteria</taxon>
        <taxon>Bacillati</taxon>
        <taxon>Actinomycetota</taxon>
        <taxon>Actinomycetes</taxon>
        <taxon>Micrococcales</taxon>
        <taxon>Promicromonosporaceae</taxon>
        <taxon>Xylanimonas</taxon>
    </lineage>
</organism>
<protein>
    <submittedName>
        <fullName evidence="2">YbaK/EbsC family protein</fullName>
    </submittedName>
</protein>
<accession>A0A4P6EQM7</accession>
<gene>
    <name evidence="2" type="ORF">ET495_04320</name>
</gene>
<evidence type="ECO:0000259" key="1">
    <source>
        <dbReference type="Pfam" id="PF04073"/>
    </source>
</evidence>
<proteinExistence type="predicted"/>
<dbReference type="AlphaFoldDB" id="A0A4P6EQM7"/>
<dbReference type="KEGG" id="xyl:ET495_04320"/>
<dbReference type="OrthoDB" id="9809296at2"/>
<evidence type="ECO:0000313" key="2">
    <source>
        <dbReference type="EMBL" id="QAY62607.1"/>
    </source>
</evidence>
<feature type="domain" description="YbaK/aminoacyl-tRNA synthetase-associated" evidence="1">
    <location>
        <begin position="26"/>
        <end position="143"/>
    </location>
</feature>
<reference evidence="2 3" key="1">
    <citation type="submission" date="2019-01" db="EMBL/GenBank/DDBJ databases">
        <title>Genome sequencing of strain 2JSPR-7.</title>
        <authorList>
            <person name="Heo J."/>
            <person name="Kim S.-J."/>
            <person name="Kim J.-S."/>
            <person name="Hong S.-B."/>
            <person name="Kwon S.-W."/>
        </authorList>
    </citation>
    <scope>NUCLEOTIDE SEQUENCE [LARGE SCALE GENOMIC DNA]</scope>
    <source>
        <strain evidence="2 3">2JSPR-7</strain>
    </source>
</reference>
<dbReference type="RefSeq" id="WP_129202899.1">
    <property type="nucleotide sequence ID" value="NZ_CP035495.1"/>
</dbReference>